<dbReference type="Gene3D" id="3.90.1200.10">
    <property type="match status" value="1"/>
</dbReference>
<dbReference type="RefSeq" id="WP_379319099.1">
    <property type="nucleotide sequence ID" value="NZ_JBHTLM010000006.1"/>
</dbReference>
<dbReference type="PANTHER" id="PTHR21064">
    <property type="entry name" value="AMINOGLYCOSIDE PHOSPHOTRANSFERASE DOMAIN-CONTAINING PROTEIN-RELATED"/>
    <property type="match status" value="1"/>
</dbReference>
<evidence type="ECO:0000313" key="4">
    <source>
        <dbReference type="Proteomes" id="UP001597262"/>
    </source>
</evidence>
<dbReference type="Pfam" id="PF01636">
    <property type="entry name" value="APH"/>
    <property type="match status" value="1"/>
</dbReference>
<dbReference type="InterPro" id="IPR011009">
    <property type="entry name" value="Kinase-like_dom_sf"/>
</dbReference>
<comment type="caution">
    <text evidence="3">The sequence shown here is derived from an EMBL/GenBank/DDBJ whole genome shotgun (WGS) entry which is preliminary data.</text>
</comment>
<dbReference type="EMBL" id="JBHTLM010000006">
    <property type="protein sequence ID" value="MFD1176645.1"/>
    <property type="molecule type" value="Genomic_DNA"/>
</dbReference>
<dbReference type="PANTHER" id="PTHR21064:SF6">
    <property type="entry name" value="AMINOGLYCOSIDE PHOSPHOTRANSFERASE DOMAIN-CONTAINING PROTEIN"/>
    <property type="match status" value="1"/>
</dbReference>
<keyword evidence="4" id="KW-1185">Reference proteome</keyword>
<gene>
    <name evidence="3" type="ORF">ACFQ3W_10075</name>
</gene>
<reference evidence="4" key="1">
    <citation type="journal article" date="2019" name="Int. J. Syst. Evol. Microbiol.">
        <title>The Global Catalogue of Microorganisms (GCM) 10K type strain sequencing project: providing services to taxonomists for standard genome sequencing and annotation.</title>
        <authorList>
            <consortium name="The Broad Institute Genomics Platform"/>
            <consortium name="The Broad Institute Genome Sequencing Center for Infectious Disease"/>
            <person name="Wu L."/>
            <person name="Ma J."/>
        </authorList>
    </citation>
    <scope>NUCLEOTIDE SEQUENCE [LARGE SCALE GENOMIC DNA]</scope>
    <source>
        <strain evidence="4">CCUG 59189</strain>
    </source>
</reference>
<dbReference type="InterPro" id="IPR002575">
    <property type="entry name" value="Aminoglycoside_PTrfase"/>
</dbReference>
<dbReference type="SUPFAM" id="SSF56112">
    <property type="entry name" value="Protein kinase-like (PK-like)"/>
    <property type="match status" value="1"/>
</dbReference>
<evidence type="ECO:0000313" key="3">
    <source>
        <dbReference type="EMBL" id="MFD1176645.1"/>
    </source>
</evidence>
<accession>A0ABW3RY24</accession>
<evidence type="ECO:0000256" key="1">
    <source>
        <dbReference type="ARBA" id="ARBA00038240"/>
    </source>
</evidence>
<dbReference type="Gene3D" id="3.30.200.20">
    <property type="entry name" value="Phosphorylase Kinase, domain 1"/>
    <property type="match status" value="1"/>
</dbReference>
<evidence type="ECO:0000259" key="2">
    <source>
        <dbReference type="Pfam" id="PF01636"/>
    </source>
</evidence>
<proteinExistence type="inferred from homology"/>
<dbReference type="InterPro" id="IPR050249">
    <property type="entry name" value="Pseudomonas-type_ThrB"/>
</dbReference>
<organism evidence="3 4">
    <name type="scientific">Paenibacillus puldeungensis</name>
    <dbReference type="NCBI Taxonomy" id="696536"/>
    <lineage>
        <taxon>Bacteria</taxon>
        <taxon>Bacillati</taxon>
        <taxon>Bacillota</taxon>
        <taxon>Bacilli</taxon>
        <taxon>Bacillales</taxon>
        <taxon>Paenibacillaceae</taxon>
        <taxon>Paenibacillus</taxon>
    </lineage>
</organism>
<name>A0ABW3RY24_9BACL</name>
<protein>
    <submittedName>
        <fullName evidence="3">Phosphotransferase</fullName>
    </submittedName>
</protein>
<sequence>MDTTNQVYYRAILAAYPLSPVLRIEERDSGMNNTTRYVILEDGQVQVLRIYENHRSTMKLATEHELLLLLARQKLPFQTPCPLQTRQGETWTTAPDGKLAAVFAYLPGVKPAEDRHDLSYAYGRAVGQLTLAMEGLQLEAAPSYPPYDELLGPDTEEAAVSARRLYKTDPALSAIAEETEFLLDVLDSLTNHAESIRRLERQWIHGDFSHSNVLVEDGEIRAVLDFEFVTLDLRAMELAVCLAEQLSAPGGLSRKVVKDMLAGYHSVRRLEAEELELLPELLQLRKLDVFLHFLNRYQTGLDPASVLKDQTIKSAAVCRFIHSQAAWIRSL</sequence>
<dbReference type="Proteomes" id="UP001597262">
    <property type="component" value="Unassembled WGS sequence"/>
</dbReference>
<comment type="similarity">
    <text evidence="1">Belongs to the pseudomonas-type ThrB family.</text>
</comment>
<feature type="domain" description="Aminoglycoside phosphotransferase" evidence="2">
    <location>
        <begin position="24"/>
        <end position="265"/>
    </location>
</feature>